<dbReference type="VEuPathDB" id="AmoebaDB:EHI_070770"/>
<name>A0A5K1UFJ3_ENTHI</name>
<dbReference type="OMA" id="NNFNIVR"/>
<feature type="chain" id="PRO_5023921490" evidence="1">
    <location>
        <begin position="18"/>
        <end position="210"/>
    </location>
</feature>
<gene>
    <name evidence="2" type="ORF">CL6EHI_070770</name>
</gene>
<sequence length="210" mass="24582">MILFIIVSLTFVGSVNARFYNIHLYSESCDLQKLQDEIAEQHGYFIPFNTTMNQIHIDLYSTKFLDMLEDQIITKTAQLLTYEGECEVKSTKIQSVGGKVWLQLSPNECLRQLSSKIVHGLSFYRDPYHKSNDCLEKSNEVCNEYGEPDVLSSYYPKILLGFDQDYYSYSYIQLFNKFNIVRIAYSNEDRIIQPNDVLMNIVLRKRLSKY</sequence>
<accession>A0A5K1UFJ3</accession>
<dbReference type="VEuPathDB" id="AmoebaDB:EHI8A_121230"/>
<reference evidence="2 3" key="1">
    <citation type="submission" date="2016-05" db="EMBL/GenBank/DDBJ databases">
        <title>First whole genome sequencing of Entamoeba histolytica HM1:IMSS-clone-6.</title>
        <authorList>
            <person name="Mukherjee Avik.K."/>
            <person name="Izumyama S."/>
            <person name="Nakada-Tsukui K."/>
            <person name="Nozaki T."/>
        </authorList>
    </citation>
    <scope>NUCLEOTIDE SEQUENCE [LARGE SCALE GENOMIC DNA]</scope>
    <source>
        <strain evidence="2 3">HM1:IMSS clone 6</strain>
    </source>
</reference>
<evidence type="ECO:0000256" key="1">
    <source>
        <dbReference type="SAM" id="SignalP"/>
    </source>
</evidence>
<feature type="signal peptide" evidence="1">
    <location>
        <begin position="1"/>
        <end position="17"/>
    </location>
</feature>
<evidence type="ECO:0000313" key="2">
    <source>
        <dbReference type="EMBL" id="GAT96797.1"/>
    </source>
</evidence>
<dbReference type="AlphaFoldDB" id="A0A5K1UFJ3"/>
<proteinExistence type="predicted"/>
<protein>
    <submittedName>
        <fullName evidence="2">Uncharacterized protein</fullName>
    </submittedName>
</protein>
<organism evidence="2 3">
    <name type="scientific">Entamoeba histolytica</name>
    <dbReference type="NCBI Taxonomy" id="5759"/>
    <lineage>
        <taxon>Eukaryota</taxon>
        <taxon>Amoebozoa</taxon>
        <taxon>Evosea</taxon>
        <taxon>Archamoebae</taxon>
        <taxon>Mastigamoebida</taxon>
        <taxon>Entamoebidae</taxon>
        <taxon>Entamoeba</taxon>
    </lineage>
</organism>
<evidence type="ECO:0000313" key="3">
    <source>
        <dbReference type="Proteomes" id="UP000078387"/>
    </source>
</evidence>
<dbReference type="EMBL" id="BDEQ01000001">
    <property type="protein sequence ID" value="GAT96797.1"/>
    <property type="molecule type" value="Genomic_DNA"/>
</dbReference>
<dbReference type="VEuPathDB" id="AmoebaDB:EHI7A_110890"/>
<comment type="caution">
    <text evidence="2">The sequence shown here is derived from an EMBL/GenBank/DDBJ whole genome shotgun (WGS) entry which is preliminary data.</text>
</comment>
<dbReference type="Proteomes" id="UP000078387">
    <property type="component" value="Unassembled WGS sequence"/>
</dbReference>
<dbReference type="VEuPathDB" id="AmoebaDB:KM1_192680"/>
<dbReference type="VEuPathDB" id="AmoebaDB:EHI5A_155560"/>
<keyword evidence="1" id="KW-0732">Signal</keyword>